<organism evidence="2 3">
    <name type="scientific">Aplysia californica</name>
    <name type="common">California sea hare</name>
    <dbReference type="NCBI Taxonomy" id="6500"/>
    <lineage>
        <taxon>Eukaryota</taxon>
        <taxon>Metazoa</taxon>
        <taxon>Spiralia</taxon>
        <taxon>Lophotrochozoa</taxon>
        <taxon>Mollusca</taxon>
        <taxon>Gastropoda</taxon>
        <taxon>Heterobranchia</taxon>
        <taxon>Euthyneura</taxon>
        <taxon>Tectipleura</taxon>
        <taxon>Aplysiida</taxon>
        <taxon>Aplysioidea</taxon>
        <taxon>Aplysiidae</taxon>
        <taxon>Aplysia</taxon>
    </lineage>
</organism>
<reference evidence="3" key="1">
    <citation type="submission" date="2025-08" db="UniProtKB">
        <authorList>
            <consortium name="RefSeq"/>
        </authorList>
    </citation>
    <scope>IDENTIFICATION</scope>
</reference>
<accession>A0ABM1A950</accession>
<dbReference type="PANTHER" id="PTHR11733:SF195">
    <property type="entry name" value="ENDOTHELIN-CONVERTING ENZYME-LIKE 1"/>
    <property type="match status" value="1"/>
</dbReference>
<name>A0ABM1A950_APLCA</name>
<feature type="domain" description="Peptidase M13 N-terminal" evidence="1">
    <location>
        <begin position="3"/>
        <end position="277"/>
    </location>
</feature>
<dbReference type="Proteomes" id="UP000694888">
    <property type="component" value="Unplaced"/>
</dbReference>
<dbReference type="InterPro" id="IPR042089">
    <property type="entry name" value="Peptidase_M13_dom_2"/>
</dbReference>
<gene>
    <name evidence="3" type="primary">LOC106013041</name>
</gene>
<protein>
    <submittedName>
        <fullName evidence="3">Uncharacterized protein LOC106013041</fullName>
    </submittedName>
</protein>
<dbReference type="InterPro" id="IPR000718">
    <property type="entry name" value="Peptidase_M13"/>
</dbReference>
<dbReference type="PANTHER" id="PTHR11733">
    <property type="entry name" value="ZINC METALLOPROTEASE FAMILY M13 NEPRILYSIN-RELATED"/>
    <property type="match status" value="1"/>
</dbReference>
<evidence type="ECO:0000313" key="2">
    <source>
        <dbReference type="Proteomes" id="UP000694888"/>
    </source>
</evidence>
<dbReference type="InterPro" id="IPR008753">
    <property type="entry name" value="Peptidase_M13_N"/>
</dbReference>
<evidence type="ECO:0000259" key="1">
    <source>
        <dbReference type="Pfam" id="PF05649"/>
    </source>
</evidence>
<dbReference type="SUPFAM" id="SSF55486">
    <property type="entry name" value="Metalloproteases ('zincins'), catalytic domain"/>
    <property type="match status" value="1"/>
</dbReference>
<dbReference type="Gene3D" id="1.10.1380.10">
    <property type="entry name" value="Neutral endopeptidase , domain2"/>
    <property type="match status" value="1"/>
</dbReference>
<keyword evidence="2" id="KW-1185">Reference proteome</keyword>
<dbReference type="RefSeq" id="XP_012943192.2">
    <property type="nucleotide sequence ID" value="XM_013087738.2"/>
</dbReference>
<proteinExistence type="predicted"/>
<evidence type="ECO:0000313" key="3">
    <source>
        <dbReference type="RefSeq" id="XP_012943192.2"/>
    </source>
</evidence>
<sequence>MYTSNQEKLETIMEKPVQRMTDWASERKLKQFFQACNDLYTREQLRGKPFLEKIVANVGGWDGIGTFNESTWDMNWALKKVQTDFWVDALYAPRIGVSWQDSSRRDIQLTPAGTGKWMYWSWYTHPYAEYMRQDYKKFIRRVGSLLQRDANLASMTDEEKGRRLDQFVNDTFTIEYNVASIARQSQFSYNHYLEANKVSLADLNTETNNVINWVDQLSYMFNAAGVNANTRVVLLQRDYYRNITGMITSLPDEDRKRMMSNYFIWRMAEIYVQVSSKRQCTTAGALTPPPSALWVLSLGNTYTTLSMSGANITIR</sequence>
<dbReference type="GeneID" id="106013041"/>
<dbReference type="Pfam" id="PF05649">
    <property type="entry name" value="Peptidase_M13_N"/>
    <property type="match status" value="1"/>
</dbReference>